<dbReference type="EC" id="2.6.1.21" evidence="4 12"/>
<dbReference type="NCBIfam" id="TIGR01121">
    <property type="entry name" value="D_amino_aminoT"/>
    <property type="match status" value="1"/>
</dbReference>
<evidence type="ECO:0000256" key="10">
    <source>
        <dbReference type="RuleBase" id="RU004106"/>
    </source>
</evidence>
<evidence type="ECO:0000256" key="11">
    <source>
        <dbReference type="RuleBase" id="RU004516"/>
    </source>
</evidence>
<evidence type="ECO:0000313" key="13">
    <source>
        <dbReference type="EMBL" id="SMO39332.1"/>
    </source>
</evidence>
<dbReference type="EMBL" id="FXTI01000001">
    <property type="protein sequence ID" value="SMO39332.1"/>
    <property type="molecule type" value="Genomic_DNA"/>
</dbReference>
<dbReference type="SUPFAM" id="SSF56752">
    <property type="entry name" value="D-aminoacid aminotransferase-like PLP-dependent enzymes"/>
    <property type="match status" value="1"/>
</dbReference>
<proteinExistence type="inferred from homology"/>
<dbReference type="GO" id="GO:0047810">
    <property type="term" value="F:D-alanine-2-oxoglutarate aminotransferase activity"/>
    <property type="evidence" value="ECO:0007669"/>
    <property type="project" value="UniProtKB-EC"/>
</dbReference>
<dbReference type="InterPro" id="IPR043132">
    <property type="entry name" value="BCAT-like_C"/>
</dbReference>
<reference evidence="13 14" key="1">
    <citation type="submission" date="2017-05" db="EMBL/GenBank/DDBJ databases">
        <authorList>
            <person name="Varghese N."/>
            <person name="Submissions S."/>
        </authorList>
    </citation>
    <scope>NUCLEOTIDE SEQUENCE [LARGE SCALE GENOMIC DNA]</scope>
    <source>
        <strain evidence="13 14">DSM 45474</strain>
    </source>
</reference>
<dbReference type="Gene3D" id="3.20.10.10">
    <property type="entry name" value="D-amino Acid Aminotransferase, subunit A, domain 2"/>
    <property type="match status" value="1"/>
</dbReference>
<evidence type="ECO:0000256" key="9">
    <source>
        <dbReference type="ARBA" id="ARBA00047911"/>
    </source>
</evidence>
<dbReference type="PROSITE" id="PS00770">
    <property type="entry name" value="AA_TRANSFER_CLASS_4"/>
    <property type="match status" value="1"/>
</dbReference>
<dbReference type="GO" id="GO:0008652">
    <property type="term" value="P:amino acid biosynthetic process"/>
    <property type="evidence" value="ECO:0007669"/>
    <property type="project" value="UniProtKB-ARBA"/>
</dbReference>
<evidence type="ECO:0000256" key="5">
    <source>
        <dbReference type="ARBA" id="ARBA00021779"/>
    </source>
</evidence>
<dbReference type="AlphaFoldDB" id="A0A521AWU9"/>
<dbReference type="GO" id="GO:0046416">
    <property type="term" value="P:D-amino acid metabolic process"/>
    <property type="evidence" value="ECO:0007669"/>
    <property type="project" value="InterPro"/>
</dbReference>
<comment type="cofactor">
    <cofactor evidence="1 11">
        <name>pyridoxal 5'-phosphate</name>
        <dbReference type="ChEBI" id="CHEBI:597326"/>
    </cofactor>
</comment>
<dbReference type="InterPro" id="IPR005784">
    <property type="entry name" value="D_amino_transT"/>
</dbReference>
<protein>
    <recommendedName>
        <fullName evidence="5 12">D-alanine aminotransferase</fullName>
        <ecNumber evidence="4 12">2.6.1.21</ecNumber>
    </recommendedName>
</protein>
<evidence type="ECO:0000256" key="7">
    <source>
        <dbReference type="ARBA" id="ARBA00022679"/>
    </source>
</evidence>
<name>A0A521AWU9_9BACL</name>
<organism evidence="13 14">
    <name type="scientific">Melghirimyces algeriensis</name>
    <dbReference type="NCBI Taxonomy" id="910412"/>
    <lineage>
        <taxon>Bacteria</taxon>
        <taxon>Bacillati</taxon>
        <taxon>Bacillota</taxon>
        <taxon>Bacilli</taxon>
        <taxon>Bacillales</taxon>
        <taxon>Thermoactinomycetaceae</taxon>
        <taxon>Melghirimyces</taxon>
    </lineage>
</organism>
<comment type="subunit">
    <text evidence="3">Homodimer.</text>
</comment>
<evidence type="ECO:0000256" key="1">
    <source>
        <dbReference type="ARBA" id="ARBA00001933"/>
    </source>
</evidence>
<evidence type="ECO:0000256" key="2">
    <source>
        <dbReference type="ARBA" id="ARBA00009320"/>
    </source>
</evidence>
<dbReference type="RefSeq" id="WP_342778334.1">
    <property type="nucleotide sequence ID" value="NZ_FXTI01000001.1"/>
</dbReference>
<dbReference type="PANTHER" id="PTHR42743:SF10">
    <property type="entry name" value="D-ALANINE AMINOTRANSFERASE"/>
    <property type="match status" value="1"/>
</dbReference>
<gene>
    <name evidence="13" type="ORF">SAMN06264849_101399</name>
</gene>
<comment type="similarity">
    <text evidence="2 10">Belongs to the class-IV pyridoxal-phosphate-dependent aminotransferase family.</text>
</comment>
<comment type="catalytic activity">
    <reaction evidence="9 12">
        <text>D-alanine + 2-oxoglutarate = D-glutamate + pyruvate</text>
        <dbReference type="Rhea" id="RHEA:15869"/>
        <dbReference type="ChEBI" id="CHEBI:15361"/>
        <dbReference type="ChEBI" id="CHEBI:16810"/>
        <dbReference type="ChEBI" id="CHEBI:29986"/>
        <dbReference type="ChEBI" id="CHEBI:57416"/>
        <dbReference type="EC" id="2.6.1.21"/>
    </reaction>
</comment>
<evidence type="ECO:0000313" key="14">
    <source>
        <dbReference type="Proteomes" id="UP000315636"/>
    </source>
</evidence>
<keyword evidence="7" id="KW-0808">Transferase</keyword>
<dbReference type="GO" id="GO:0005829">
    <property type="term" value="C:cytosol"/>
    <property type="evidence" value="ECO:0007669"/>
    <property type="project" value="TreeGrafter"/>
</dbReference>
<dbReference type="NCBIfam" id="NF005209">
    <property type="entry name" value="PRK06680.1"/>
    <property type="match status" value="1"/>
</dbReference>
<dbReference type="InterPro" id="IPR018300">
    <property type="entry name" value="Aminotrans_IV_CS"/>
</dbReference>
<dbReference type="FunFam" id="3.30.470.10:FF:000009">
    <property type="entry name" value="D-alanine aminotransferase"/>
    <property type="match status" value="1"/>
</dbReference>
<evidence type="ECO:0000256" key="3">
    <source>
        <dbReference type="ARBA" id="ARBA00011738"/>
    </source>
</evidence>
<dbReference type="InterPro" id="IPR043131">
    <property type="entry name" value="BCAT-like_N"/>
</dbReference>
<dbReference type="GO" id="GO:0046394">
    <property type="term" value="P:carboxylic acid biosynthetic process"/>
    <property type="evidence" value="ECO:0007669"/>
    <property type="project" value="UniProtKB-ARBA"/>
</dbReference>
<evidence type="ECO:0000256" key="8">
    <source>
        <dbReference type="ARBA" id="ARBA00022898"/>
    </source>
</evidence>
<evidence type="ECO:0000256" key="12">
    <source>
        <dbReference type="RuleBase" id="RU004520"/>
    </source>
</evidence>
<evidence type="ECO:0000256" key="4">
    <source>
        <dbReference type="ARBA" id="ARBA00012874"/>
    </source>
</evidence>
<dbReference type="InterPro" id="IPR036038">
    <property type="entry name" value="Aminotransferase-like"/>
</dbReference>
<comment type="function">
    <text evidence="12">Acts on the D-isomers of alanine, leucine, aspartate, glutamate, aminobutyrate, norvaline and asparagine. The enzyme transfers an amino group from a substrate D-amino acid to the pyridoxal phosphate cofactor to form pyridoxamine and an alpha-keto acid in the first half-reaction.</text>
</comment>
<dbReference type="Pfam" id="PF01063">
    <property type="entry name" value="Aminotran_4"/>
    <property type="match status" value="1"/>
</dbReference>
<dbReference type="InterPro" id="IPR001544">
    <property type="entry name" value="Aminotrans_IV"/>
</dbReference>
<dbReference type="FunFam" id="3.20.10.10:FF:000002">
    <property type="entry name" value="D-alanine aminotransferase"/>
    <property type="match status" value="1"/>
</dbReference>
<keyword evidence="6" id="KW-0032">Aminotransferase</keyword>
<keyword evidence="14" id="KW-1185">Reference proteome</keyword>
<accession>A0A521AWU9</accession>
<evidence type="ECO:0000256" key="6">
    <source>
        <dbReference type="ARBA" id="ARBA00022576"/>
    </source>
</evidence>
<dbReference type="PANTHER" id="PTHR42743">
    <property type="entry name" value="AMINO-ACID AMINOTRANSFERASE"/>
    <property type="match status" value="1"/>
</dbReference>
<dbReference type="GO" id="GO:0030170">
    <property type="term" value="F:pyridoxal phosphate binding"/>
    <property type="evidence" value="ECO:0007669"/>
    <property type="project" value="InterPro"/>
</dbReference>
<dbReference type="CDD" id="cd01558">
    <property type="entry name" value="D-AAT_like"/>
    <property type="match status" value="1"/>
</dbReference>
<dbReference type="Proteomes" id="UP000315636">
    <property type="component" value="Unassembled WGS sequence"/>
</dbReference>
<dbReference type="InterPro" id="IPR050571">
    <property type="entry name" value="Class-IV_PLP-Dep_Aminotrnsfr"/>
</dbReference>
<dbReference type="Gene3D" id="3.30.470.10">
    <property type="match status" value="1"/>
</dbReference>
<keyword evidence="8 11" id="KW-0663">Pyridoxal phosphate</keyword>
<sequence>MIILLDDQLVSRRQAQVDIEDRGYQFGDGIYEVIRVYEGNMYCLDPHVNRFMKSAEEIRLSLPFSSERLKDLLQELVSHNRLQEGNVYLQASRGTAPRTHAFPSKNTQPNIVAYTMKAPRPFEALKKGIQAITDEDIRWLRCDIKSLNLLGAVLAKQNAVDRGCQEAILHRDGRVTEGSSTNVFIVQDGQLYTHPANHLILHGITRQVVLNIAHELNIPVNEKVTSVDKLFQADEVFITSTTMEVTPVVSIDGRPVGEGKPGPITRRLQEAFEKQIG</sequence>